<keyword evidence="5" id="KW-0812">Transmembrane</keyword>
<dbReference type="PANTHER" id="PTHR42877:SF4">
    <property type="entry name" value="FAD_NAD(P)-BINDING DOMAIN-CONTAINING PROTEIN-RELATED"/>
    <property type="match status" value="1"/>
</dbReference>
<dbReference type="SUPFAM" id="SSF51905">
    <property type="entry name" value="FAD/NAD(P)-binding domain"/>
    <property type="match status" value="3"/>
</dbReference>
<comment type="caution">
    <text evidence="6">The sequence shown here is derived from an EMBL/GenBank/DDBJ whole genome shotgun (WGS) entry which is preliminary data.</text>
</comment>
<dbReference type="InterPro" id="IPR020946">
    <property type="entry name" value="Flavin_mOase-like"/>
</dbReference>
<dbReference type="Gene3D" id="3.50.50.60">
    <property type="entry name" value="FAD/NAD(P)-binding domain"/>
    <property type="match status" value="2"/>
</dbReference>
<dbReference type="AlphaFoldDB" id="A0AAD4L856"/>
<dbReference type="Pfam" id="PF00743">
    <property type="entry name" value="FMO-like"/>
    <property type="match status" value="1"/>
</dbReference>
<evidence type="ECO:0000256" key="5">
    <source>
        <dbReference type="SAM" id="Phobius"/>
    </source>
</evidence>
<comment type="similarity">
    <text evidence="1">Belongs to the FAD-binding monooxygenase family.</text>
</comment>
<keyword evidence="3" id="KW-0274">FAD</keyword>
<dbReference type="InterPro" id="IPR036188">
    <property type="entry name" value="FAD/NAD-bd_sf"/>
</dbReference>
<dbReference type="Proteomes" id="UP001201163">
    <property type="component" value="Unassembled WGS sequence"/>
</dbReference>
<sequence length="607" mass="68051">MAHKTNPGFNVAIVGAGFGGLAVAIALKTKWGLDDFVIYERGADVGGTWRDNTYPGCASDVPIHFYSLSTDLKSDWTRSHGTQPEILEYMHKVTDKYGLHKHCRFHTSLDKAEWDAAANVWRIETRDVRTGETQVTRATAIVSAIGVLVVPKFPKLQGIESFKGEVFHSARWRHDVNLHGKRVGVLGNGSSAYVVLPFEPRKCATPLLRSQFIPIISKDPTVSVINFARTKMWFIPGPLIPYREFTKWIFAHIPLVQRIHRYVIAAQYELAYLAFKGKGNNFMGKYMTKTARDYTEKIAPQKYHHLIIPTYPLGCRRLVRDQGYLESLSRPNVRLTFDHIKHVESDGIVTETGEKVNVDVIIYGTGFVTDDYPLNLHGTRGTLKEYNDAHGGPTAYLGTTVPGFPNFFMMQGPNTTTGHTSVIFSEESQIPHILQLLAPVRSGALTSVVPTEVATDKYNDMLQERLDNSVWTQCASWYRTGARGRIFSTFPGPLVLLWWWLRKPRWDEFEVEGPGADAWRRRHGSWARKVRAVTFTLVAALGLLALVAYRKGMGVDELAGEAVRMWTTFWDWLGLGAGNSLVQGSAFRGVWDGLLGLLPQRAAVLSS</sequence>
<keyword evidence="2" id="KW-0285">Flavoprotein</keyword>
<protein>
    <submittedName>
        <fullName evidence="6">FAD/NAD-P-binding domain-containing protein</fullName>
    </submittedName>
</protein>
<organism evidence="6 7">
    <name type="scientific">Lactarius akahatsu</name>
    <dbReference type="NCBI Taxonomy" id="416441"/>
    <lineage>
        <taxon>Eukaryota</taxon>
        <taxon>Fungi</taxon>
        <taxon>Dikarya</taxon>
        <taxon>Basidiomycota</taxon>
        <taxon>Agaricomycotina</taxon>
        <taxon>Agaricomycetes</taxon>
        <taxon>Russulales</taxon>
        <taxon>Russulaceae</taxon>
        <taxon>Lactarius</taxon>
    </lineage>
</organism>
<keyword evidence="7" id="KW-1185">Reference proteome</keyword>
<proteinExistence type="inferred from homology"/>
<dbReference type="PANTHER" id="PTHR42877">
    <property type="entry name" value="L-ORNITHINE N(5)-MONOOXYGENASE-RELATED"/>
    <property type="match status" value="1"/>
</dbReference>
<keyword evidence="5" id="KW-0472">Membrane</keyword>
<dbReference type="GO" id="GO:0050660">
    <property type="term" value="F:flavin adenine dinucleotide binding"/>
    <property type="evidence" value="ECO:0007669"/>
    <property type="project" value="InterPro"/>
</dbReference>
<feature type="transmembrane region" description="Helical" evidence="5">
    <location>
        <begin position="6"/>
        <end position="27"/>
    </location>
</feature>
<name>A0AAD4L856_9AGAM</name>
<reference evidence="6" key="1">
    <citation type="submission" date="2022-01" db="EMBL/GenBank/DDBJ databases">
        <title>Comparative genomics reveals a dynamic genome evolution in the ectomycorrhizal milk-cap (Lactarius) mushrooms.</title>
        <authorList>
            <consortium name="DOE Joint Genome Institute"/>
            <person name="Lebreton A."/>
            <person name="Tang N."/>
            <person name="Kuo A."/>
            <person name="LaButti K."/>
            <person name="Drula E."/>
            <person name="Barry K."/>
            <person name="Clum A."/>
            <person name="Lipzen A."/>
            <person name="Mousain D."/>
            <person name="Ng V."/>
            <person name="Wang R."/>
            <person name="Wang X."/>
            <person name="Dai Y."/>
            <person name="Henrissat B."/>
            <person name="Grigoriev I.V."/>
            <person name="Guerin-Laguette A."/>
            <person name="Yu F."/>
            <person name="Martin F.M."/>
        </authorList>
    </citation>
    <scope>NUCLEOTIDE SEQUENCE</scope>
    <source>
        <strain evidence="6">QP</strain>
    </source>
</reference>
<keyword evidence="5" id="KW-1133">Transmembrane helix</keyword>
<evidence type="ECO:0000256" key="1">
    <source>
        <dbReference type="ARBA" id="ARBA00010139"/>
    </source>
</evidence>
<keyword evidence="4" id="KW-0560">Oxidoreductase</keyword>
<evidence type="ECO:0000256" key="2">
    <source>
        <dbReference type="ARBA" id="ARBA00022630"/>
    </source>
</evidence>
<dbReference type="GO" id="GO:0050661">
    <property type="term" value="F:NADP binding"/>
    <property type="evidence" value="ECO:0007669"/>
    <property type="project" value="InterPro"/>
</dbReference>
<evidence type="ECO:0000313" key="6">
    <source>
        <dbReference type="EMBL" id="KAH8984127.1"/>
    </source>
</evidence>
<dbReference type="InterPro" id="IPR051209">
    <property type="entry name" value="FAD-bind_Monooxygenase_sf"/>
</dbReference>
<dbReference type="EMBL" id="JAKELL010000079">
    <property type="protein sequence ID" value="KAH8984127.1"/>
    <property type="molecule type" value="Genomic_DNA"/>
</dbReference>
<accession>A0AAD4L856</accession>
<evidence type="ECO:0000256" key="4">
    <source>
        <dbReference type="ARBA" id="ARBA00023002"/>
    </source>
</evidence>
<evidence type="ECO:0000313" key="7">
    <source>
        <dbReference type="Proteomes" id="UP001201163"/>
    </source>
</evidence>
<dbReference type="GO" id="GO:0004499">
    <property type="term" value="F:N,N-dimethylaniline monooxygenase activity"/>
    <property type="evidence" value="ECO:0007669"/>
    <property type="project" value="InterPro"/>
</dbReference>
<gene>
    <name evidence="6" type="ORF">EDB92DRAFT_1502935</name>
</gene>
<evidence type="ECO:0000256" key="3">
    <source>
        <dbReference type="ARBA" id="ARBA00022827"/>
    </source>
</evidence>